<dbReference type="InterPro" id="IPR010982">
    <property type="entry name" value="Lambda_DNA-bd_dom_sf"/>
</dbReference>
<name>A0A1G1X3C9_9BACT</name>
<proteinExistence type="predicted"/>
<dbReference type="SUPFAM" id="SSF47413">
    <property type="entry name" value="lambda repressor-like DNA-binding domains"/>
    <property type="match status" value="1"/>
</dbReference>
<comment type="caution">
    <text evidence="3">The sequence shown here is derived from an EMBL/GenBank/DDBJ whole genome shotgun (WGS) entry which is preliminary data.</text>
</comment>
<evidence type="ECO:0000256" key="1">
    <source>
        <dbReference type="ARBA" id="ARBA00023125"/>
    </source>
</evidence>
<evidence type="ECO:0000313" key="3">
    <source>
        <dbReference type="EMBL" id="OGY34311.1"/>
    </source>
</evidence>
<evidence type="ECO:0000313" key="4">
    <source>
        <dbReference type="Proteomes" id="UP000177528"/>
    </source>
</evidence>
<dbReference type="GO" id="GO:0003677">
    <property type="term" value="F:DNA binding"/>
    <property type="evidence" value="ECO:0007669"/>
    <property type="project" value="UniProtKB-KW"/>
</dbReference>
<accession>A0A1G1X3C9</accession>
<feature type="domain" description="HTH cro/C1-type" evidence="2">
    <location>
        <begin position="8"/>
        <end position="63"/>
    </location>
</feature>
<dbReference type="GO" id="GO:0003700">
    <property type="term" value="F:DNA-binding transcription factor activity"/>
    <property type="evidence" value="ECO:0007669"/>
    <property type="project" value="TreeGrafter"/>
</dbReference>
<dbReference type="InterPro" id="IPR050807">
    <property type="entry name" value="TransReg_Diox_bact_type"/>
</dbReference>
<organism evidence="3 4">
    <name type="scientific">Candidatus Andersenbacteria bacterium RIFCSPHIGHO2_12_FULL_45_11</name>
    <dbReference type="NCBI Taxonomy" id="1797281"/>
    <lineage>
        <taxon>Bacteria</taxon>
        <taxon>Candidatus Anderseniibacteriota</taxon>
    </lineage>
</organism>
<dbReference type="Pfam" id="PF01381">
    <property type="entry name" value="HTH_3"/>
    <property type="match status" value="1"/>
</dbReference>
<dbReference type="PROSITE" id="PS50943">
    <property type="entry name" value="HTH_CROC1"/>
    <property type="match status" value="1"/>
</dbReference>
<dbReference type="SMART" id="SM00530">
    <property type="entry name" value="HTH_XRE"/>
    <property type="match status" value="1"/>
</dbReference>
<dbReference type="GO" id="GO:0005829">
    <property type="term" value="C:cytosol"/>
    <property type="evidence" value="ECO:0007669"/>
    <property type="project" value="TreeGrafter"/>
</dbReference>
<keyword evidence="1" id="KW-0238">DNA-binding</keyword>
<dbReference type="CDD" id="cd00093">
    <property type="entry name" value="HTH_XRE"/>
    <property type="match status" value="1"/>
</dbReference>
<dbReference type="AlphaFoldDB" id="A0A1G1X3C9"/>
<reference evidence="3 4" key="1">
    <citation type="journal article" date="2016" name="Nat. Commun.">
        <title>Thousands of microbial genomes shed light on interconnected biogeochemical processes in an aquifer system.</title>
        <authorList>
            <person name="Anantharaman K."/>
            <person name="Brown C.T."/>
            <person name="Hug L.A."/>
            <person name="Sharon I."/>
            <person name="Castelle C.J."/>
            <person name="Probst A.J."/>
            <person name="Thomas B.C."/>
            <person name="Singh A."/>
            <person name="Wilkins M.J."/>
            <person name="Karaoz U."/>
            <person name="Brodie E.L."/>
            <person name="Williams K.H."/>
            <person name="Hubbard S.S."/>
            <person name="Banfield J.F."/>
        </authorList>
    </citation>
    <scope>NUCLEOTIDE SEQUENCE [LARGE SCALE GENOMIC DNA]</scope>
</reference>
<evidence type="ECO:0000259" key="2">
    <source>
        <dbReference type="PROSITE" id="PS50943"/>
    </source>
</evidence>
<sequence>MSNISSTIKYLREQAELSQNQLARQSDVSVGFISKLEAGQYKTVSLDKCQQLAKGLGLTLKDLLDSLGFLENSSTPSASHALQHALRGSGYNATEVKKVIDFAEYLKHQRHE</sequence>
<dbReference type="PANTHER" id="PTHR46797">
    <property type="entry name" value="HTH-TYPE TRANSCRIPTIONAL REGULATOR"/>
    <property type="match status" value="1"/>
</dbReference>
<dbReference type="Proteomes" id="UP000177528">
    <property type="component" value="Unassembled WGS sequence"/>
</dbReference>
<dbReference type="PANTHER" id="PTHR46797:SF1">
    <property type="entry name" value="METHYLPHOSPHONATE SYNTHASE"/>
    <property type="match status" value="1"/>
</dbReference>
<dbReference type="InterPro" id="IPR001387">
    <property type="entry name" value="Cro/C1-type_HTH"/>
</dbReference>
<gene>
    <name evidence="3" type="ORF">A3D99_04565</name>
</gene>
<dbReference type="EMBL" id="MHHR01000016">
    <property type="protein sequence ID" value="OGY34311.1"/>
    <property type="molecule type" value="Genomic_DNA"/>
</dbReference>
<dbReference type="Gene3D" id="1.10.260.40">
    <property type="entry name" value="lambda repressor-like DNA-binding domains"/>
    <property type="match status" value="1"/>
</dbReference>
<protein>
    <recommendedName>
        <fullName evidence="2">HTH cro/C1-type domain-containing protein</fullName>
    </recommendedName>
</protein>